<protein>
    <submittedName>
        <fullName evidence="1">Uncharacterized protein</fullName>
    </submittedName>
</protein>
<dbReference type="InterPro" id="IPR001387">
    <property type="entry name" value="Cro/C1-type_HTH"/>
</dbReference>
<dbReference type="RefSeq" id="WP_229663573.1">
    <property type="nucleotide sequence ID" value="NZ_BMIL01000005.1"/>
</dbReference>
<evidence type="ECO:0000313" key="2">
    <source>
        <dbReference type="Proteomes" id="UP000651668"/>
    </source>
</evidence>
<reference evidence="1" key="1">
    <citation type="journal article" date="2014" name="Int. J. Syst. Evol. Microbiol.">
        <title>Complete genome sequence of Corynebacterium casei LMG S-19264T (=DSM 44701T), isolated from a smear-ripened cheese.</title>
        <authorList>
            <consortium name="US DOE Joint Genome Institute (JGI-PGF)"/>
            <person name="Walter F."/>
            <person name="Albersmeier A."/>
            <person name="Kalinowski J."/>
            <person name="Ruckert C."/>
        </authorList>
    </citation>
    <scope>NUCLEOTIDE SEQUENCE</scope>
    <source>
        <strain evidence="1">CGMCC 1.15343</strain>
    </source>
</reference>
<dbReference type="Proteomes" id="UP000651668">
    <property type="component" value="Unassembled WGS sequence"/>
</dbReference>
<keyword evidence="2" id="KW-1185">Reference proteome</keyword>
<accession>A0A916U9T7</accession>
<name>A0A916U9T7_9SPHI</name>
<gene>
    <name evidence="1" type="ORF">GCM10011387_17850</name>
</gene>
<organism evidence="1 2">
    <name type="scientific">Pedobacter quisquiliarum</name>
    <dbReference type="NCBI Taxonomy" id="1834438"/>
    <lineage>
        <taxon>Bacteria</taxon>
        <taxon>Pseudomonadati</taxon>
        <taxon>Bacteroidota</taxon>
        <taxon>Sphingobacteriia</taxon>
        <taxon>Sphingobacteriales</taxon>
        <taxon>Sphingobacteriaceae</taxon>
        <taxon>Pedobacter</taxon>
    </lineage>
</organism>
<comment type="caution">
    <text evidence="1">The sequence shown here is derived from an EMBL/GenBank/DDBJ whole genome shotgun (WGS) entry which is preliminary data.</text>
</comment>
<sequence length="131" mass="15022">MAVHQGDIIERVIRRQGHSLTDLAKLTGVNRRSIYNWFLQPKLKPENIIKIGQAIHHDFSVEFPAQFVPEDFIVPEKPAMVKEETFDAWKEKYIDLLERYNLLLRIANGEVQVPAMHLKSENSASDLIAGS</sequence>
<dbReference type="CDD" id="cd00093">
    <property type="entry name" value="HTH_XRE"/>
    <property type="match status" value="1"/>
</dbReference>
<proteinExistence type="predicted"/>
<dbReference type="AlphaFoldDB" id="A0A916U9T7"/>
<dbReference type="EMBL" id="BMIL01000005">
    <property type="protein sequence ID" value="GGC64674.1"/>
    <property type="molecule type" value="Genomic_DNA"/>
</dbReference>
<evidence type="ECO:0000313" key="1">
    <source>
        <dbReference type="EMBL" id="GGC64674.1"/>
    </source>
</evidence>
<reference evidence="1" key="2">
    <citation type="submission" date="2020-09" db="EMBL/GenBank/DDBJ databases">
        <authorList>
            <person name="Sun Q."/>
            <person name="Zhou Y."/>
        </authorList>
    </citation>
    <scope>NUCLEOTIDE SEQUENCE</scope>
    <source>
        <strain evidence="1">CGMCC 1.15343</strain>
    </source>
</reference>